<evidence type="ECO:0008006" key="3">
    <source>
        <dbReference type="Google" id="ProtNLM"/>
    </source>
</evidence>
<keyword evidence="2" id="KW-1185">Reference proteome</keyword>
<dbReference type="EMBL" id="JWTA01000008">
    <property type="protein sequence ID" value="KIC62792.1"/>
    <property type="molecule type" value="Genomic_DNA"/>
</dbReference>
<dbReference type="RefSeq" id="WP_039369295.1">
    <property type="nucleotide sequence ID" value="NZ_JWTA01000008.1"/>
</dbReference>
<gene>
    <name evidence="1" type="ORF">RM51_11475</name>
</gene>
<evidence type="ECO:0000313" key="1">
    <source>
        <dbReference type="EMBL" id="KIC62792.1"/>
    </source>
</evidence>
<evidence type="ECO:0000313" key="2">
    <source>
        <dbReference type="Proteomes" id="UP000031167"/>
    </source>
</evidence>
<sequence>MEKLKKIMKLLFVITLSFIYSCNHTNSYKDSLNEKIILFYDSKKEINNNHIKSLKSNFKELSEIKNIITNADFNNNDGIYVLRLNISHTTCNLLLVKNNTYKILPLEGNRDQVINDFTVNARNMDLYEYKYYKNYEEIITKILEDNNKMVNSITLKPLK</sequence>
<protein>
    <recommendedName>
        <fullName evidence="3">Lipoprotein</fullName>
    </recommendedName>
</protein>
<reference evidence="1 2" key="1">
    <citation type="submission" date="2014-12" db="EMBL/GenBank/DDBJ databases">
        <title>Genome sequencing of Chryseobacterium taiwanense TPW19.</title>
        <authorList>
            <person name="Tan P.W."/>
            <person name="Chan K.-G."/>
        </authorList>
    </citation>
    <scope>NUCLEOTIDE SEQUENCE [LARGE SCALE GENOMIC DNA]</scope>
    <source>
        <strain evidence="1 2">TPW19</strain>
    </source>
</reference>
<comment type="caution">
    <text evidence="1">The sequence shown here is derived from an EMBL/GenBank/DDBJ whole genome shotgun (WGS) entry which is preliminary data.</text>
</comment>
<name>A0A0B4D2H6_9FLAO</name>
<dbReference type="STRING" id="363331.RM51_11475"/>
<organism evidence="1 2">
    <name type="scientific">Chryseobacterium taiwanense</name>
    <dbReference type="NCBI Taxonomy" id="363331"/>
    <lineage>
        <taxon>Bacteria</taxon>
        <taxon>Pseudomonadati</taxon>
        <taxon>Bacteroidota</taxon>
        <taxon>Flavobacteriia</taxon>
        <taxon>Flavobacteriales</taxon>
        <taxon>Weeksellaceae</taxon>
        <taxon>Chryseobacterium group</taxon>
        <taxon>Chryseobacterium</taxon>
    </lineage>
</organism>
<proteinExistence type="predicted"/>
<accession>A0A0B4D2H6</accession>
<dbReference type="Proteomes" id="UP000031167">
    <property type="component" value="Unassembled WGS sequence"/>
</dbReference>
<dbReference type="AlphaFoldDB" id="A0A0B4D2H6"/>
<dbReference type="PROSITE" id="PS51257">
    <property type="entry name" value="PROKAR_LIPOPROTEIN"/>
    <property type="match status" value="1"/>
</dbReference>